<proteinExistence type="predicted"/>
<dbReference type="PANTHER" id="PTHR31302">
    <property type="entry name" value="TRANSMEMBRANE PROTEIN WITH METALLOPHOSPHOESTERASE DOMAIN-RELATED"/>
    <property type="match status" value="1"/>
</dbReference>
<reference evidence="4" key="1">
    <citation type="submission" date="2016-11" db="EMBL/GenBank/DDBJ databases">
        <authorList>
            <person name="Varghese N."/>
            <person name="Submissions S."/>
        </authorList>
    </citation>
    <scope>NUCLEOTIDE SEQUENCE [LARGE SCALE GENOMIC DNA]</scope>
    <source>
        <strain evidence="4">DSM 11003</strain>
    </source>
</reference>
<evidence type="ECO:0000313" key="4">
    <source>
        <dbReference type="Proteomes" id="UP000242329"/>
    </source>
</evidence>
<dbReference type="SUPFAM" id="SSF56300">
    <property type="entry name" value="Metallo-dependent phosphatases"/>
    <property type="match status" value="1"/>
</dbReference>
<dbReference type="PANTHER" id="PTHR31302:SF0">
    <property type="entry name" value="TRANSMEMBRANE PROTEIN WITH METALLOPHOSPHOESTERASE DOMAIN"/>
    <property type="match status" value="1"/>
</dbReference>
<dbReference type="Pfam" id="PF00149">
    <property type="entry name" value="Metallophos"/>
    <property type="match status" value="1"/>
</dbReference>
<accession>A0A1M5PHQ5</accession>
<dbReference type="InterPro" id="IPR029052">
    <property type="entry name" value="Metallo-depent_PP-like"/>
</dbReference>
<keyword evidence="1" id="KW-1133">Transmembrane helix</keyword>
<dbReference type="AlphaFoldDB" id="A0A1M5PHQ5"/>
<dbReference type="InterPro" id="IPR004843">
    <property type="entry name" value="Calcineurin-like_PHP"/>
</dbReference>
<feature type="transmembrane region" description="Helical" evidence="1">
    <location>
        <begin position="38"/>
        <end position="56"/>
    </location>
</feature>
<evidence type="ECO:0000259" key="2">
    <source>
        <dbReference type="Pfam" id="PF00149"/>
    </source>
</evidence>
<keyword evidence="4" id="KW-1185">Reference proteome</keyword>
<dbReference type="CDD" id="cd07385">
    <property type="entry name" value="MPP_YkuE_C"/>
    <property type="match status" value="1"/>
</dbReference>
<evidence type="ECO:0000256" key="1">
    <source>
        <dbReference type="SAM" id="Phobius"/>
    </source>
</evidence>
<dbReference type="OrthoDB" id="9780884at2"/>
<dbReference type="RefSeq" id="WP_159432317.1">
    <property type="nucleotide sequence ID" value="NZ_FQWY01000023.1"/>
</dbReference>
<dbReference type="EMBL" id="FQWY01000023">
    <property type="protein sequence ID" value="SHH01285.1"/>
    <property type="molecule type" value="Genomic_DNA"/>
</dbReference>
<name>A0A1M5PHQ5_9FIRM</name>
<organism evidence="3 4">
    <name type="scientific">Thermosyntropha lipolytica DSM 11003</name>
    <dbReference type="NCBI Taxonomy" id="1123382"/>
    <lineage>
        <taxon>Bacteria</taxon>
        <taxon>Bacillati</taxon>
        <taxon>Bacillota</taxon>
        <taxon>Clostridia</taxon>
        <taxon>Eubacteriales</taxon>
        <taxon>Syntrophomonadaceae</taxon>
        <taxon>Thermosyntropha</taxon>
    </lineage>
</organism>
<protein>
    <recommendedName>
        <fullName evidence="2">Calcineurin-like phosphoesterase domain-containing protein</fullName>
    </recommendedName>
</protein>
<feature type="transmembrane region" description="Helical" evidence="1">
    <location>
        <begin position="5"/>
        <end position="26"/>
    </location>
</feature>
<dbReference type="Gene3D" id="3.60.21.10">
    <property type="match status" value="1"/>
</dbReference>
<feature type="domain" description="Calcineurin-like phosphoesterase" evidence="2">
    <location>
        <begin position="156"/>
        <end position="318"/>
    </location>
</feature>
<evidence type="ECO:0000313" key="3">
    <source>
        <dbReference type="EMBL" id="SHH01285.1"/>
    </source>
</evidence>
<gene>
    <name evidence="3" type="ORF">SAMN02745221_01472</name>
</gene>
<keyword evidence="1" id="KW-0472">Membrane</keyword>
<dbReference type="GO" id="GO:0016787">
    <property type="term" value="F:hydrolase activity"/>
    <property type="evidence" value="ECO:0007669"/>
    <property type="project" value="InterPro"/>
</dbReference>
<dbReference type="InterPro" id="IPR051158">
    <property type="entry name" value="Metallophosphoesterase_sf"/>
</dbReference>
<feature type="transmembrane region" description="Helical" evidence="1">
    <location>
        <begin position="68"/>
        <end position="90"/>
    </location>
</feature>
<dbReference type="Proteomes" id="UP000242329">
    <property type="component" value="Unassembled WGS sequence"/>
</dbReference>
<sequence length="377" mass="43227">MARLLVLLITLAIWIMLNYYIGVHGLQVWGDLFKGNLLLYWTVLFLLALSYLLGKIGERIYPGRLSRFMTVIGSYWLAFFFYAFLMLVFIDILHMVDGWLNFLPAFVKEANFYTGTAVLLFLLALVVYGSFNARNPVIRQYNITIARPAKNVERLHIIMVSDLHLGSIVNDRRLMELVETINKVKPDLVFLVGDIIDENVKVFKRLGMKKILEKLKPKIGAYAVLGNHDYYGGEYKEVIKSLEEAGIKVLRDQYELVADSFYLVGRDDKFSRSRQSLAVLLQDIDQSFPVIVLDHNPIDIEEARANQVDLQLSGHTHKGQLAPLNRITRRLFATDWGYLKIDNLQVIVSNGFGTWGPPVRIGNRPEIVEIFLQFDKV</sequence>
<dbReference type="STRING" id="1123382.SAMN02745221_01472"/>
<feature type="transmembrane region" description="Helical" evidence="1">
    <location>
        <begin position="110"/>
        <end position="131"/>
    </location>
</feature>
<keyword evidence="1" id="KW-0812">Transmembrane</keyword>